<evidence type="ECO:0000313" key="2">
    <source>
        <dbReference type="Proteomes" id="UP000727490"/>
    </source>
</evidence>
<sequence length="147" mass="17696">MNPIQIICIFLFFSFNDDLLIGKWKMYRNETMESILTSNRFRMEDEETKKSLAETFSKVLDGSFYHFEKDTVTFTDYKNNEIIELKGLWWTDGDTLVIGQLEKMSVQKYLITRVDHAELHFKLINPRDGIPFKRRKMFKREELMDFD</sequence>
<dbReference type="AlphaFoldDB" id="A0A951MCY0"/>
<dbReference type="EMBL" id="RPHB01000002">
    <property type="protein sequence ID" value="MBW3466836.1"/>
    <property type="molecule type" value="Genomic_DNA"/>
</dbReference>
<accession>A0A951MCY0</accession>
<evidence type="ECO:0000313" key="1">
    <source>
        <dbReference type="EMBL" id="MBW3466836.1"/>
    </source>
</evidence>
<comment type="caution">
    <text evidence="1">The sequence shown here is derived from an EMBL/GenBank/DDBJ whole genome shotgun (WGS) entry which is preliminary data.</text>
</comment>
<gene>
    <name evidence="1" type="ORF">EGN73_03275</name>
</gene>
<protein>
    <recommendedName>
        <fullName evidence="3">Lipocalin-like domain-containing protein</fullName>
    </recommendedName>
</protein>
<dbReference type="Proteomes" id="UP000727490">
    <property type="component" value="Unassembled WGS sequence"/>
</dbReference>
<reference evidence="1 2" key="1">
    <citation type="journal article" date="2020" name="Syst. Appl. Microbiol.">
        <title>Arthrospiribacter ruber gen. nov., sp. nov., a novel bacterium isolated from Arthrospira cultures.</title>
        <authorList>
            <person name="Waleron M."/>
            <person name="Misztak A."/>
            <person name="Waleron M.M."/>
            <person name="Furmaniak M."/>
            <person name="Mrozik A."/>
            <person name="Waleron K."/>
        </authorList>
    </citation>
    <scope>NUCLEOTIDE SEQUENCE [LARGE SCALE GENOMIC DNA]</scope>
    <source>
        <strain evidence="1 2">DPMB0001</strain>
    </source>
</reference>
<keyword evidence="2" id="KW-1185">Reference proteome</keyword>
<proteinExistence type="predicted"/>
<evidence type="ECO:0008006" key="3">
    <source>
        <dbReference type="Google" id="ProtNLM"/>
    </source>
</evidence>
<organism evidence="1 2">
    <name type="scientific">Arthrospiribacter ruber</name>
    <dbReference type="NCBI Taxonomy" id="2487934"/>
    <lineage>
        <taxon>Bacteria</taxon>
        <taxon>Pseudomonadati</taxon>
        <taxon>Bacteroidota</taxon>
        <taxon>Cytophagia</taxon>
        <taxon>Cytophagales</taxon>
        <taxon>Cyclobacteriaceae</taxon>
        <taxon>Arthrospiribacter</taxon>
    </lineage>
</organism>
<name>A0A951MCY0_9BACT</name>